<dbReference type="RefSeq" id="WP_265384404.1">
    <property type="nucleotide sequence ID" value="NZ_CP110615.1"/>
</dbReference>
<dbReference type="SUPFAM" id="SSF53335">
    <property type="entry name" value="S-adenosyl-L-methionine-dependent methyltransferases"/>
    <property type="match status" value="1"/>
</dbReference>
<dbReference type="PANTHER" id="PTHR43317">
    <property type="entry name" value="THERMOSPERMINE SYNTHASE ACAULIS5"/>
    <property type="match status" value="1"/>
</dbReference>
<keyword evidence="4" id="KW-1185">Reference proteome</keyword>
<proteinExistence type="predicted"/>
<sequence>MSLSAPRVQVDPARPGGRILLQGEVWQSYTDLDDPEHLHFAYTQRIADAVDTVLPRPGAVRAVHLGGGAMTLPRWLAATRPGSRSTVLELDPEVVAAAMALVHVPAATVRVGDARAGLEGLADGCADLVVGDAFDGRAVPPHLLTTGCTTEVVRVLRPGGLYVLNIIGDAPFVGLRGALATVRAAFGHVGVLAAPELLAQEVSGNAVVVACDEPVDWSALASRAAQRAERPTVLGESGTAHWVAGAAVLVD</sequence>
<feature type="domain" description="Methyltransferase type 11" evidence="2">
    <location>
        <begin position="64"/>
        <end position="163"/>
    </location>
</feature>
<dbReference type="InterPro" id="IPR013216">
    <property type="entry name" value="Methyltransf_11"/>
</dbReference>
<organism evidence="3 4">
    <name type="scientific">Rhodococcus antarcticus</name>
    <dbReference type="NCBI Taxonomy" id="2987751"/>
    <lineage>
        <taxon>Bacteria</taxon>
        <taxon>Bacillati</taxon>
        <taxon>Actinomycetota</taxon>
        <taxon>Actinomycetes</taxon>
        <taxon>Mycobacteriales</taxon>
        <taxon>Nocardiaceae</taxon>
        <taxon>Rhodococcus</taxon>
    </lineage>
</organism>
<dbReference type="InterPro" id="IPR029063">
    <property type="entry name" value="SAM-dependent_MTases_sf"/>
</dbReference>
<dbReference type="Pfam" id="PF08241">
    <property type="entry name" value="Methyltransf_11"/>
    <property type="match status" value="1"/>
</dbReference>
<evidence type="ECO:0000259" key="2">
    <source>
        <dbReference type="Pfam" id="PF08241"/>
    </source>
</evidence>
<evidence type="ECO:0000313" key="3">
    <source>
        <dbReference type="EMBL" id="UZJ26300.1"/>
    </source>
</evidence>
<dbReference type="Gene3D" id="3.40.50.150">
    <property type="entry name" value="Vaccinia Virus protein VP39"/>
    <property type="match status" value="1"/>
</dbReference>
<name>A0ABY6P3R5_9NOCA</name>
<dbReference type="CDD" id="cd02440">
    <property type="entry name" value="AdoMet_MTases"/>
    <property type="match status" value="1"/>
</dbReference>
<accession>A0ABY6P3R5</accession>
<dbReference type="NCBIfam" id="NF037959">
    <property type="entry name" value="MFS_SpdSyn"/>
    <property type="match status" value="1"/>
</dbReference>
<evidence type="ECO:0000256" key="1">
    <source>
        <dbReference type="ARBA" id="ARBA00023115"/>
    </source>
</evidence>
<dbReference type="Proteomes" id="UP001164965">
    <property type="component" value="Chromosome"/>
</dbReference>
<keyword evidence="1" id="KW-0620">Polyamine biosynthesis</keyword>
<reference evidence="3" key="1">
    <citation type="submission" date="2022-10" db="EMBL/GenBank/DDBJ databases">
        <title>Rhodococcus sp.75.</title>
        <authorList>
            <person name="Sun M."/>
        </authorList>
    </citation>
    <scope>NUCLEOTIDE SEQUENCE</scope>
    <source>
        <strain evidence="3">75</strain>
    </source>
</reference>
<dbReference type="EMBL" id="CP110615">
    <property type="protein sequence ID" value="UZJ26300.1"/>
    <property type="molecule type" value="Genomic_DNA"/>
</dbReference>
<protein>
    <submittedName>
        <fullName evidence="3">Fused MFS/spermidine synthase</fullName>
    </submittedName>
</protein>
<dbReference type="PANTHER" id="PTHR43317:SF1">
    <property type="entry name" value="THERMOSPERMINE SYNTHASE ACAULIS5"/>
    <property type="match status" value="1"/>
</dbReference>
<evidence type="ECO:0000313" key="4">
    <source>
        <dbReference type="Proteomes" id="UP001164965"/>
    </source>
</evidence>
<gene>
    <name evidence="3" type="ORF">RHODO2019_07820</name>
</gene>